<feature type="transmembrane region" description="Helical" evidence="2">
    <location>
        <begin position="74"/>
        <end position="93"/>
    </location>
</feature>
<organism evidence="3 4">
    <name type="scientific">Aspergillus tanneri</name>
    <dbReference type="NCBI Taxonomy" id="1220188"/>
    <lineage>
        <taxon>Eukaryota</taxon>
        <taxon>Fungi</taxon>
        <taxon>Dikarya</taxon>
        <taxon>Ascomycota</taxon>
        <taxon>Pezizomycotina</taxon>
        <taxon>Eurotiomycetes</taxon>
        <taxon>Eurotiomycetidae</taxon>
        <taxon>Eurotiales</taxon>
        <taxon>Aspergillaceae</taxon>
        <taxon>Aspergillus</taxon>
        <taxon>Aspergillus subgen. Circumdati</taxon>
    </lineage>
</organism>
<evidence type="ECO:0000313" key="3">
    <source>
        <dbReference type="EMBL" id="THC92017.1"/>
    </source>
</evidence>
<dbReference type="Proteomes" id="UP000308092">
    <property type="component" value="Unassembled WGS sequence"/>
</dbReference>
<name>A0A4S3JCF5_9EURO</name>
<proteinExistence type="predicted"/>
<keyword evidence="2" id="KW-0812">Transmembrane</keyword>
<dbReference type="VEuPathDB" id="FungiDB:EYZ11_008516"/>
<dbReference type="EMBL" id="SOSA01000365">
    <property type="protein sequence ID" value="THC92017.1"/>
    <property type="molecule type" value="Genomic_DNA"/>
</dbReference>
<feature type="region of interest" description="Disordered" evidence="1">
    <location>
        <begin position="158"/>
        <end position="203"/>
    </location>
</feature>
<accession>A0A4S3JCF5</accession>
<protein>
    <submittedName>
        <fullName evidence="3">Uncharacterized protein</fullName>
    </submittedName>
</protein>
<gene>
    <name evidence="3" type="ORF">EYZ11_008516</name>
</gene>
<dbReference type="AlphaFoldDB" id="A0A4S3JCF5"/>
<sequence>MDSRQDQDRSLTNTTAQTEIEKVASLRLIADSVAQQRQVAANALIRHPLWLGLMTIALAVTYQCLHTDCSDWPIILMTWTGCIMTGLTVVRFLTAPYLDQAEKTGTWKWLYDGIEKSGDKNKKTDHILITKFGSEIVGVLVLRPVYTRSELKSHIQGAQEMGTQRSWDGSFGQSGGNESRPRVGRTGIFRPTCQLGDGGKMGI</sequence>
<reference evidence="3 4" key="1">
    <citation type="submission" date="2019-03" db="EMBL/GenBank/DDBJ databases">
        <title>The genome sequence of a newly discovered highly antifungal drug resistant Aspergillus species, Aspergillus tanneri NIH 1004.</title>
        <authorList>
            <person name="Mounaud S."/>
            <person name="Singh I."/>
            <person name="Joardar V."/>
            <person name="Pakala S."/>
            <person name="Pakala S."/>
            <person name="Venepally P."/>
            <person name="Hoover J."/>
            <person name="Nierman W."/>
            <person name="Chung J."/>
            <person name="Losada L."/>
        </authorList>
    </citation>
    <scope>NUCLEOTIDE SEQUENCE [LARGE SCALE GENOMIC DNA]</scope>
    <source>
        <strain evidence="3 4">NIH1004</strain>
    </source>
</reference>
<evidence type="ECO:0000256" key="2">
    <source>
        <dbReference type="SAM" id="Phobius"/>
    </source>
</evidence>
<keyword evidence="4" id="KW-1185">Reference proteome</keyword>
<keyword evidence="2" id="KW-1133">Transmembrane helix</keyword>
<comment type="caution">
    <text evidence="3">The sequence shown here is derived from an EMBL/GenBank/DDBJ whole genome shotgun (WGS) entry which is preliminary data.</text>
</comment>
<evidence type="ECO:0000256" key="1">
    <source>
        <dbReference type="SAM" id="MobiDB-lite"/>
    </source>
</evidence>
<evidence type="ECO:0000313" key="4">
    <source>
        <dbReference type="Proteomes" id="UP000308092"/>
    </source>
</evidence>
<feature type="transmembrane region" description="Helical" evidence="2">
    <location>
        <begin position="44"/>
        <end position="62"/>
    </location>
</feature>
<keyword evidence="2" id="KW-0472">Membrane</keyword>